<dbReference type="GO" id="GO:0003700">
    <property type="term" value="F:DNA-binding transcription factor activity"/>
    <property type="evidence" value="ECO:0007669"/>
    <property type="project" value="InterPro"/>
</dbReference>
<evidence type="ECO:0000313" key="3">
    <source>
        <dbReference type="Proteomes" id="UP000681425"/>
    </source>
</evidence>
<evidence type="ECO:0000313" key="2">
    <source>
        <dbReference type="EMBL" id="QUT07687.1"/>
    </source>
</evidence>
<sequence length="180" mass="19218">MWRTGASVAPLQSLGDLRLLSPKASAVNDGRDEPSSTARPEHVLAGAYPETGELALRDSGLAIVRWWLKARRLREETFGPGLFADPAWDILLDLYSAAARGERVPTSSLAHAARVPHSTAIRWVKLLAKAGIVVREKDPRDGRRVLVSLSGAATALMEGYLARLSRGGAVPAAIVPQAPA</sequence>
<evidence type="ECO:0000259" key="1">
    <source>
        <dbReference type="SMART" id="SM00347"/>
    </source>
</evidence>
<organism evidence="2 3">
    <name type="scientific">Sphingobium phenoxybenzoativorans</name>
    <dbReference type="NCBI Taxonomy" id="1592790"/>
    <lineage>
        <taxon>Bacteria</taxon>
        <taxon>Pseudomonadati</taxon>
        <taxon>Pseudomonadota</taxon>
        <taxon>Alphaproteobacteria</taxon>
        <taxon>Sphingomonadales</taxon>
        <taxon>Sphingomonadaceae</taxon>
        <taxon>Sphingobium</taxon>
    </lineage>
</organism>
<feature type="domain" description="HTH marR-type" evidence="1">
    <location>
        <begin position="76"/>
        <end position="179"/>
    </location>
</feature>
<keyword evidence="3" id="KW-1185">Reference proteome</keyword>
<dbReference type="Gene3D" id="1.10.10.10">
    <property type="entry name" value="Winged helix-like DNA-binding domain superfamily/Winged helix DNA-binding domain"/>
    <property type="match status" value="1"/>
</dbReference>
<dbReference type="InterPro" id="IPR000835">
    <property type="entry name" value="HTH_MarR-typ"/>
</dbReference>
<accession>A0A975KCL1</accession>
<protein>
    <submittedName>
        <fullName evidence="2">MarR family transcriptional regulator</fullName>
    </submittedName>
</protein>
<dbReference type="AlphaFoldDB" id="A0A975KCL1"/>
<reference evidence="2" key="1">
    <citation type="submission" date="2021-04" db="EMBL/GenBank/DDBJ databases">
        <title>Isolation of p-tert-butylphenol degrading bacteria Sphingobium phenoxybenzoativorans Tas13 from active sludge.</title>
        <authorList>
            <person name="Li Y."/>
        </authorList>
    </citation>
    <scope>NUCLEOTIDE SEQUENCE</scope>
    <source>
        <strain evidence="2">Tas13</strain>
    </source>
</reference>
<dbReference type="EMBL" id="CP073910">
    <property type="protein sequence ID" value="QUT07687.1"/>
    <property type="molecule type" value="Genomic_DNA"/>
</dbReference>
<dbReference type="Proteomes" id="UP000681425">
    <property type="component" value="Chromosome"/>
</dbReference>
<dbReference type="InterPro" id="IPR036388">
    <property type="entry name" value="WH-like_DNA-bd_sf"/>
</dbReference>
<dbReference type="SMART" id="SM00347">
    <property type="entry name" value="HTH_MARR"/>
    <property type="match status" value="1"/>
</dbReference>
<name>A0A975KCL1_9SPHN</name>
<dbReference type="KEGG" id="spph:KFK14_10020"/>
<dbReference type="InterPro" id="IPR036390">
    <property type="entry name" value="WH_DNA-bd_sf"/>
</dbReference>
<dbReference type="Pfam" id="PF13463">
    <property type="entry name" value="HTH_27"/>
    <property type="match status" value="1"/>
</dbReference>
<dbReference type="SUPFAM" id="SSF46785">
    <property type="entry name" value="Winged helix' DNA-binding domain"/>
    <property type="match status" value="1"/>
</dbReference>
<proteinExistence type="predicted"/>
<gene>
    <name evidence="2" type="ORF">KFK14_10020</name>
</gene>